<evidence type="ECO:0000313" key="2">
    <source>
        <dbReference type="EMBL" id="OSS45053.1"/>
    </source>
</evidence>
<name>A0A1Y2LM56_EPING</name>
<reference evidence="2 3" key="1">
    <citation type="journal article" date="2017" name="Genome Announc.">
        <title>Genome sequence of the saprophytic ascomycete Epicoccum nigrum ICMP 19927 strain isolated from New Zealand.</title>
        <authorList>
            <person name="Fokin M."/>
            <person name="Fleetwood D."/>
            <person name="Weir B.S."/>
            <person name="Villas-Boas S.G."/>
        </authorList>
    </citation>
    <scope>NUCLEOTIDE SEQUENCE [LARGE SCALE GENOMIC DNA]</scope>
    <source>
        <strain evidence="2 3">ICMP 19927</strain>
    </source>
</reference>
<sequence>MIKKSTTASTAQKTTLTTSTSPIPTQHSAAPTPAITKPTSKPKDKDTCALPTVTGNQENISHASNSKPSVQVPTHSSFTPENMTDADREAAAALICLSESDYNPNSSLNSSLSSSFTFPIPAESLGASTNVPDASFPSTIRNASSLKLMYSNRDPSTRSHDFFTGTISRKIGAFTSSRNVAASNTAHGIPVYTTKPSSSTPRKRSRGIDDDTYADAGTSHVDTYYHSPPARKRRSVSPTTTSATQAAPVSHLLDDQMSAHHAFVMGLEYALLNLGDRVDPTAVEELRFRAAAEHGTGGVVGGFEKSSSDTKGFWDVV</sequence>
<dbReference type="AlphaFoldDB" id="A0A1Y2LM56"/>
<evidence type="ECO:0000313" key="3">
    <source>
        <dbReference type="Proteomes" id="UP000193240"/>
    </source>
</evidence>
<feature type="compositionally biased region" description="Polar residues" evidence="1">
    <location>
        <begin position="53"/>
        <end position="80"/>
    </location>
</feature>
<feature type="region of interest" description="Disordered" evidence="1">
    <location>
        <begin position="191"/>
        <end position="245"/>
    </location>
</feature>
<proteinExistence type="predicted"/>
<gene>
    <name evidence="2" type="ORF">B5807_09221</name>
</gene>
<organism evidence="2 3">
    <name type="scientific">Epicoccum nigrum</name>
    <name type="common">Soil fungus</name>
    <name type="synonym">Epicoccum purpurascens</name>
    <dbReference type="NCBI Taxonomy" id="105696"/>
    <lineage>
        <taxon>Eukaryota</taxon>
        <taxon>Fungi</taxon>
        <taxon>Dikarya</taxon>
        <taxon>Ascomycota</taxon>
        <taxon>Pezizomycotina</taxon>
        <taxon>Dothideomycetes</taxon>
        <taxon>Pleosporomycetidae</taxon>
        <taxon>Pleosporales</taxon>
        <taxon>Pleosporineae</taxon>
        <taxon>Didymellaceae</taxon>
        <taxon>Epicoccum</taxon>
    </lineage>
</organism>
<dbReference type="InParanoid" id="A0A1Y2LM56"/>
<dbReference type="EMBL" id="KZ107855">
    <property type="protein sequence ID" value="OSS45053.1"/>
    <property type="molecule type" value="Genomic_DNA"/>
</dbReference>
<evidence type="ECO:0000256" key="1">
    <source>
        <dbReference type="SAM" id="MobiDB-lite"/>
    </source>
</evidence>
<feature type="compositionally biased region" description="Low complexity" evidence="1">
    <location>
        <begin position="236"/>
        <end position="245"/>
    </location>
</feature>
<feature type="compositionally biased region" description="Low complexity" evidence="1">
    <location>
        <begin position="1"/>
        <end position="26"/>
    </location>
</feature>
<accession>A0A1Y2LM56</accession>
<keyword evidence="3" id="KW-1185">Reference proteome</keyword>
<dbReference type="Proteomes" id="UP000193240">
    <property type="component" value="Unassembled WGS sequence"/>
</dbReference>
<protein>
    <submittedName>
        <fullName evidence="2">Uncharacterized protein</fullName>
    </submittedName>
</protein>
<feature type="region of interest" description="Disordered" evidence="1">
    <location>
        <begin position="1"/>
        <end position="80"/>
    </location>
</feature>